<gene>
    <name evidence="2" type="primary">jg6592</name>
    <name evidence="2" type="ORF">PAEG_LOCUS671</name>
</gene>
<dbReference type="OrthoDB" id="408954at2759"/>
<sequence>PFYAVALYNYYHGIIDHSGINFKGQWWQPWQPDAQFHDEHHQFFHCNYGFNMSLWDKFHGTMRKINRVYTEETFHGEAPLIDSVEAKKIIETDSDAKEFVEKTKGIEAVNTSKDILNSKQ</sequence>
<organism evidence="2 3">
    <name type="scientific">Pararge aegeria aegeria</name>
    <dbReference type="NCBI Taxonomy" id="348720"/>
    <lineage>
        <taxon>Eukaryota</taxon>
        <taxon>Metazoa</taxon>
        <taxon>Ecdysozoa</taxon>
        <taxon>Arthropoda</taxon>
        <taxon>Hexapoda</taxon>
        <taxon>Insecta</taxon>
        <taxon>Pterygota</taxon>
        <taxon>Neoptera</taxon>
        <taxon>Endopterygota</taxon>
        <taxon>Lepidoptera</taxon>
        <taxon>Glossata</taxon>
        <taxon>Ditrysia</taxon>
        <taxon>Papilionoidea</taxon>
        <taxon>Nymphalidae</taxon>
        <taxon>Satyrinae</taxon>
        <taxon>Satyrini</taxon>
        <taxon>Parargina</taxon>
        <taxon>Pararge</taxon>
    </lineage>
</organism>
<name>A0A8S4QFK8_9NEOP</name>
<dbReference type="Proteomes" id="UP000838756">
    <property type="component" value="Unassembled WGS sequence"/>
</dbReference>
<dbReference type="AlphaFoldDB" id="A0A8S4QFK8"/>
<dbReference type="Pfam" id="PF04116">
    <property type="entry name" value="FA_hydroxylase"/>
    <property type="match status" value="1"/>
</dbReference>
<evidence type="ECO:0000259" key="1">
    <source>
        <dbReference type="Pfam" id="PF04116"/>
    </source>
</evidence>
<protein>
    <submittedName>
        <fullName evidence="2">Jg6592 protein</fullName>
    </submittedName>
</protein>
<evidence type="ECO:0000313" key="2">
    <source>
        <dbReference type="EMBL" id="CAH2208054.1"/>
    </source>
</evidence>
<comment type="caution">
    <text evidence="2">The sequence shown here is derived from an EMBL/GenBank/DDBJ whole genome shotgun (WGS) entry which is preliminary data.</text>
</comment>
<keyword evidence="3" id="KW-1185">Reference proteome</keyword>
<accession>A0A8S4QFK8</accession>
<feature type="domain" description="Fatty acid hydroxylase" evidence="1">
    <location>
        <begin position="4"/>
        <end position="61"/>
    </location>
</feature>
<dbReference type="InterPro" id="IPR006694">
    <property type="entry name" value="Fatty_acid_hydroxylase"/>
</dbReference>
<dbReference type="GO" id="GO:0016491">
    <property type="term" value="F:oxidoreductase activity"/>
    <property type="evidence" value="ECO:0007669"/>
    <property type="project" value="InterPro"/>
</dbReference>
<dbReference type="GO" id="GO:0005506">
    <property type="term" value="F:iron ion binding"/>
    <property type="evidence" value="ECO:0007669"/>
    <property type="project" value="InterPro"/>
</dbReference>
<evidence type="ECO:0000313" key="3">
    <source>
        <dbReference type="Proteomes" id="UP000838756"/>
    </source>
</evidence>
<dbReference type="EMBL" id="CAKXAJ010002089">
    <property type="protein sequence ID" value="CAH2208054.1"/>
    <property type="molecule type" value="Genomic_DNA"/>
</dbReference>
<dbReference type="GO" id="GO:0008610">
    <property type="term" value="P:lipid biosynthetic process"/>
    <property type="evidence" value="ECO:0007669"/>
    <property type="project" value="InterPro"/>
</dbReference>
<reference evidence="2" key="1">
    <citation type="submission" date="2022-03" db="EMBL/GenBank/DDBJ databases">
        <authorList>
            <person name="Lindestad O."/>
        </authorList>
    </citation>
    <scope>NUCLEOTIDE SEQUENCE</scope>
</reference>
<proteinExistence type="predicted"/>
<feature type="non-terminal residue" evidence="2">
    <location>
        <position position="120"/>
    </location>
</feature>